<keyword evidence="1" id="KW-0040">ANK repeat</keyword>
<dbReference type="Gene3D" id="1.25.40.20">
    <property type="entry name" value="Ankyrin repeat-containing domain"/>
    <property type="match status" value="3"/>
</dbReference>
<feature type="repeat" description="ANK" evidence="1">
    <location>
        <begin position="837"/>
        <end position="869"/>
    </location>
</feature>
<name>A0AAD6IUX3_DREDA</name>
<feature type="repeat" description="ANK" evidence="1">
    <location>
        <begin position="903"/>
        <end position="936"/>
    </location>
</feature>
<protein>
    <recommendedName>
        <fullName evidence="2">GPI inositol-deacylase winged helix domain-containing protein</fullName>
    </recommendedName>
</protein>
<dbReference type="PROSITE" id="PS50088">
    <property type="entry name" value="ANK_REPEAT"/>
    <property type="match status" value="7"/>
</dbReference>
<dbReference type="InterPro" id="IPR035994">
    <property type="entry name" value="Nucleoside_phosphorylase_sf"/>
</dbReference>
<feature type="repeat" description="ANK" evidence="1">
    <location>
        <begin position="937"/>
        <end position="970"/>
    </location>
</feature>
<feature type="repeat" description="ANK" evidence="1">
    <location>
        <begin position="971"/>
        <end position="995"/>
    </location>
</feature>
<sequence length="1044" mass="115799">MAQISPRARLDNSEYAIGWIAALPHERAAAQAMLDREHAPVQHKHPKDDNVYSLGSIDGPNGEHNVVIASLPPGKYGATPAATAAAHMLSSFPAIKFGLMVGIGGGIPSDDNDIRLGDVVVSKPEGTFGGVRQFDCGKATINGFEECGILDSPPRVLLNATSALQAQHDMVGSAIPTILEEMYEKYPLMAKPRSGPGYIYQGANHDQLFQSDHKHKDGQRDCSKCDDARKIDRQERFDQEPYIHYGTIASGNHVIKDARIRDSLSKNCLCFETEATGLMNDFPCLVIRGICDYSDSHKNDRWQKYAAATAAAYAKELLRITDAVDVKNTPDIMRKLYPQFSKVYLCLDAMDELRSPRDLLKELRGSPSHIQIFITGRHYIQDTVEEYLTGGQVISIVAHESDIERFVEYEIGGPSDIEPDAMDEELRMNILTKVAGSAQGVFLLPALQLRTVLQATTIRDREAALEILPSDLDEAFGETMDRVKQQPKGLFEKAAKIITWVHLAERPLTVDELLCSLAIKDSDIALDRRGVPVRKTLLNCCHGLVVIDQETSTVRLVHYSLQEYLNRQDRIFDITKEELHMRIARVCLTFLKFPPTTTCACTLCVREIYEATPTSSIAERTLDDNNSTISLFCYAATQWGHHLRRGKHLSNATMELAKEHLHIGLLNNPDSLRMLYEEIDNKRSGYEDINFFKLWIRGDAVYVLPTHIIAFFGIPEIMSYLISTRQDLDARDPVAMQTPLLWAAQEGHEAVVEMLVATGKVCIDSKDDSGSTPLLRAVQYGREAVVRLLIATGKVDINSEDQSGNTPFLTAIRFGHEAAVRLMMATGKVDVDSRDDSGHTPLSWAARYGHEAVVRLLLEAKADVDRVDIWGETPLSRAAQGGHEAVVRLLLAVGANVNSQDGRGKTPLLYAVERGNDDMVKLLLTASGIDVNPRDQYGRTPLSWAAQFGNDTTVKLLLATDEVDIDARDQDNRTPLFLAANREKENVVKLLLATGKVNINAKDHENRTPLSLAARSGNLDVVRLLVATGKADFGYSRHQSQDHW</sequence>
<dbReference type="Pfam" id="PF22939">
    <property type="entry name" value="WHD_GPIID"/>
    <property type="match status" value="1"/>
</dbReference>
<dbReference type="Gene3D" id="3.40.50.1580">
    <property type="entry name" value="Nucleoside phosphorylase domain"/>
    <property type="match status" value="1"/>
</dbReference>
<dbReference type="SUPFAM" id="SSF48403">
    <property type="entry name" value="Ankyrin repeat"/>
    <property type="match status" value="1"/>
</dbReference>
<keyword evidence="4" id="KW-1185">Reference proteome</keyword>
<dbReference type="InterPro" id="IPR053137">
    <property type="entry name" value="NLR-like"/>
</dbReference>
<evidence type="ECO:0000259" key="2">
    <source>
        <dbReference type="Pfam" id="PF22939"/>
    </source>
</evidence>
<dbReference type="PANTHER" id="PTHR46082:SF11">
    <property type="entry name" value="AAA+ ATPASE DOMAIN-CONTAINING PROTEIN-RELATED"/>
    <property type="match status" value="1"/>
</dbReference>
<feature type="repeat" description="ANK" evidence="1">
    <location>
        <begin position="769"/>
        <end position="793"/>
    </location>
</feature>
<dbReference type="PROSITE" id="PS50297">
    <property type="entry name" value="ANK_REP_REGION"/>
    <property type="match status" value="6"/>
</dbReference>
<dbReference type="InterPro" id="IPR054471">
    <property type="entry name" value="GPIID_WHD"/>
</dbReference>
<proteinExistence type="predicted"/>
<dbReference type="Pfam" id="PF13637">
    <property type="entry name" value="Ank_4"/>
    <property type="match status" value="2"/>
</dbReference>
<feature type="domain" description="GPI inositol-deacylase winged helix" evidence="2">
    <location>
        <begin position="492"/>
        <end position="570"/>
    </location>
</feature>
<dbReference type="SUPFAM" id="SSF53167">
    <property type="entry name" value="Purine and uridine phosphorylases"/>
    <property type="match status" value="1"/>
</dbReference>
<organism evidence="3 4">
    <name type="scientific">Drechslerella dactyloides</name>
    <name type="common">Nematode-trapping fungus</name>
    <name type="synonym">Arthrobotrys dactyloides</name>
    <dbReference type="NCBI Taxonomy" id="74499"/>
    <lineage>
        <taxon>Eukaryota</taxon>
        <taxon>Fungi</taxon>
        <taxon>Dikarya</taxon>
        <taxon>Ascomycota</taxon>
        <taxon>Pezizomycotina</taxon>
        <taxon>Orbiliomycetes</taxon>
        <taxon>Orbiliales</taxon>
        <taxon>Orbiliaceae</taxon>
        <taxon>Drechslerella</taxon>
    </lineage>
</organism>
<dbReference type="InterPro" id="IPR002110">
    <property type="entry name" value="Ankyrin_rpt"/>
</dbReference>
<evidence type="ECO:0000313" key="4">
    <source>
        <dbReference type="Proteomes" id="UP001221413"/>
    </source>
</evidence>
<dbReference type="SMART" id="SM00248">
    <property type="entry name" value="ANK"/>
    <property type="match status" value="9"/>
</dbReference>
<dbReference type="GO" id="GO:0009116">
    <property type="term" value="P:nucleoside metabolic process"/>
    <property type="evidence" value="ECO:0007669"/>
    <property type="project" value="InterPro"/>
</dbReference>
<reference evidence="3" key="1">
    <citation type="submission" date="2023-01" db="EMBL/GenBank/DDBJ databases">
        <title>The chitinases involved in constricting ring structure development in the nematode-trapping fungus Drechslerella dactyloides.</title>
        <authorList>
            <person name="Wang R."/>
            <person name="Zhang L."/>
            <person name="Tang P."/>
            <person name="Li S."/>
            <person name="Liang L."/>
        </authorList>
    </citation>
    <scope>NUCLEOTIDE SEQUENCE</scope>
    <source>
        <strain evidence="3">YMF1.00031</strain>
    </source>
</reference>
<evidence type="ECO:0000313" key="3">
    <source>
        <dbReference type="EMBL" id="KAJ6258876.1"/>
    </source>
</evidence>
<feature type="repeat" description="ANK" evidence="1">
    <location>
        <begin position="870"/>
        <end position="902"/>
    </location>
</feature>
<evidence type="ECO:0000256" key="1">
    <source>
        <dbReference type="PROSITE-ProRule" id="PRU00023"/>
    </source>
</evidence>
<dbReference type="Proteomes" id="UP001221413">
    <property type="component" value="Unassembled WGS sequence"/>
</dbReference>
<dbReference type="Pfam" id="PF12796">
    <property type="entry name" value="Ank_2"/>
    <property type="match status" value="2"/>
</dbReference>
<dbReference type="AlphaFoldDB" id="A0AAD6IUX3"/>
<accession>A0AAD6IUX3</accession>
<dbReference type="GO" id="GO:0003824">
    <property type="term" value="F:catalytic activity"/>
    <property type="evidence" value="ECO:0007669"/>
    <property type="project" value="InterPro"/>
</dbReference>
<dbReference type="PANTHER" id="PTHR46082">
    <property type="entry name" value="ATP/GTP-BINDING PROTEIN-RELATED"/>
    <property type="match status" value="1"/>
</dbReference>
<dbReference type="PRINTS" id="PR01415">
    <property type="entry name" value="ANKYRIN"/>
</dbReference>
<dbReference type="InterPro" id="IPR036770">
    <property type="entry name" value="Ankyrin_rpt-contain_sf"/>
</dbReference>
<dbReference type="EMBL" id="JAQGDS010000007">
    <property type="protein sequence ID" value="KAJ6258876.1"/>
    <property type="molecule type" value="Genomic_DNA"/>
</dbReference>
<gene>
    <name evidence="3" type="ORF">Dda_5771</name>
</gene>
<comment type="caution">
    <text evidence="3">The sequence shown here is derived from an EMBL/GenBank/DDBJ whole genome shotgun (WGS) entry which is preliminary data.</text>
</comment>
<feature type="repeat" description="ANK" evidence="1">
    <location>
        <begin position="1005"/>
        <end position="1029"/>
    </location>
</feature>